<reference evidence="1 2" key="1">
    <citation type="submission" date="2021-08" db="EMBL/GenBank/DDBJ databases">
        <title>Draft Genome Sequence of Phanerochaete sordida strain YK-624.</title>
        <authorList>
            <person name="Mori T."/>
            <person name="Dohra H."/>
            <person name="Suzuki T."/>
            <person name="Kawagishi H."/>
            <person name="Hirai H."/>
        </authorList>
    </citation>
    <scope>NUCLEOTIDE SEQUENCE [LARGE SCALE GENOMIC DNA]</scope>
    <source>
        <strain evidence="1 2">YK-624</strain>
    </source>
</reference>
<dbReference type="Proteomes" id="UP000703269">
    <property type="component" value="Unassembled WGS sequence"/>
</dbReference>
<organism evidence="1 2">
    <name type="scientific">Phanerochaete sordida</name>
    <dbReference type="NCBI Taxonomy" id="48140"/>
    <lineage>
        <taxon>Eukaryota</taxon>
        <taxon>Fungi</taxon>
        <taxon>Dikarya</taxon>
        <taxon>Basidiomycota</taxon>
        <taxon>Agaricomycotina</taxon>
        <taxon>Agaricomycetes</taxon>
        <taxon>Polyporales</taxon>
        <taxon>Phanerochaetaceae</taxon>
        <taxon>Phanerochaete</taxon>
    </lineage>
</organism>
<sequence length="177" mass="20371">MKYQITPPELLQTPEHSLEKLIPTPPPSPPPGAVFEHWGKLLPMWRSGEWEDILCSRDQEECIIGSSQLAGAHFWANEHDTPFCTLKWDGTDNPNSVKITSNFWQPRESPDFFDYGVRTEGELLTLGETRDLKHGDTVYFYGLKNEEGEPTIKYKFKWLQCTAKGWLPLVCDRAGMW</sequence>
<evidence type="ECO:0000313" key="1">
    <source>
        <dbReference type="EMBL" id="GJE89525.1"/>
    </source>
</evidence>
<accession>A0A9P3G7Z2</accession>
<comment type="caution">
    <text evidence="1">The sequence shown here is derived from an EMBL/GenBank/DDBJ whole genome shotgun (WGS) entry which is preliminary data.</text>
</comment>
<protein>
    <submittedName>
        <fullName evidence="1">Uncharacterized protein</fullName>
    </submittedName>
</protein>
<keyword evidence="2" id="KW-1185">Reference proteome</keyword>
<gene>
    <name evidence="1" type="ORF">PsYK624_056270</name>
</gene>
<dbReference type="EMBL" id="BPQB01000013">
    <property type="protein sequence ID" value="GJE89525.1"/>
    <property type="molecule type" value="Genomic_DNA"/>
</dbReference>
<dbReference type="AlphaFoldDB" id="A0A9P3G7Z2"/>
<name>A0A9P3G7Z2_9APHY</name>
<evidence type="ECO:0000313" key="2">
    <source>
        <dbReference type="Proteomes" id="UP000703269"/>
    </source>
</evidence>
<proteinExistence type="predicted"/>